<dbReference type="Proteomes" id="UP000001887">
    <property type="component" value="Chromosome"/>
</dbReference>
<gene>
    <name evidence="1" type="ordered locus">Psta_0429</name>
</gene>
<accession>D2R388</accession>
<evidence type="ECO:0000313" key="2">
    <source>
        <dbReference type="Proteomes" id="UP000001887"/>
    </source>
</evidence>
<reference evidence="1 2" key="1">
    <citation type="journal article" date="2009" name="Stand. Genomic Sci.">
        <title>Complete genome sequence of Pirellula staleyi type strain (ATCC 27377).</title>
        <authorList>
            <person name="Clum A."/>
            <person name="Tindall B.J."/>
            <person name="Sikorski J."/>
            <person name="Ivanova N."/>
            <person name="Mavrommatis K."/>
            <person name="Lucas S."/>
            <person name="Glavina del Rio T."/>
            <person name="Nolan M."/>
            <person name="Chen F."/>
            <person name="Tice H."/>
            <person name="Pitluck S."/>
            <person name="Cheng J.F."/>
            <person name="Chertkov O."/>
            <person name="Brettin T."/>
            <person name="Han C."/>
            <person name="Detter J.C."/>
            <person name="Kuske C."/>
            <person name="Bruce D."/>
            <person name="Goodwin L."/>
            <person name="Ovchinikova G."/>
            <person name="Pati A."/>
            <person name="Mikhailova N."/>
            <person name="Chen A."/>
            <person name="Palaniappan K."/>
            <person name="Land M."/>
            <person name="Hauser L."/>
            <person name="Chang Y.J."/>
            <person name="Jeffries C.D."/>
            <person name="Chain P."/>
            <person name="Rohde M."/>
            <person name="Goker M."/>
            <person name="Bristow J."/>
            <person name="Eisen J.A."/>
            <person name="Markowitz V."/>
            <person name="Hugenholtz P."/>
            <person name="Kyrpides N.C."/>
            <person name="Klenk H.P."/>
            <person name="Lapidus A."/>
        </authorList>
    </citation>
    <scope>NUCLEOTIDE SEQUENCE [LARGE SCALE GENOMIC DNA]</scope>
    <source>
        <strain evidence="2">ATCC 27377 / DSM 6068 / ICPB 4128</strain>
    </source>
</reference>
<organism evidence="1 2">
    <name type="scientific">Pirellula staleyi (strain ATCC 27377 / DSM 6068 / ICPB 4128)</name>
    <name type="common">Pirella staleyi</name>
    <dbReference type="NCBI Taxonomy" id="530564"/>
    <lineage>
        <taxon>Bacteria</taxon>
        <taxon>Pseudomonadati</taxon>
        <taxon>Planctomycetota</taxon>
        <taxon>Planctomycetia</taxon>
        <taxon>Pirellulales</taxon>
        <taxon>Pirellulaceae</taxon>
        <taxon>Pirellula</taxon>
    </lineage>
</organism>
<dbReference type="EMBL" id="CP001848">
    <property type="protein sequence ID" value="ADB15119.1"/>
    <property type="molecule type" value="Genomic_DNA"/>
</dbReference>
<keyword evidence="2" id="KW-1185">Reference proteome</keyword>
<dbReference type="AlphaFoldDB" id="D2R388"/>
<dbReference type="STRING" id="530564.Psta_0429"/>
<sequence length="123" mass="13385">MIVQEGTDEAMIAAINAAPRAMVFLTVPWSGPERTARANFREAVARLAEIGLQVEAFAVDEESDVGQGWLSSLGLLVTFDGVGVPEGWGAVLWLEHGRVVWRIGRGIDERVVGIISRSKALWQ</sequence>
<proteinExistence type="predicted"/>
<dbReference type="HOGENOM" id="CLU_2013134_0_0_0"/>
<evidence type="ECO:0000313" key="1">
    <source>
        <dbReference type="EMBL" id="ADB15119.1"/>
    </source>
</evidence>
<dbReference type="KEGG" id="psl:Psta_0429"/>
<protein>
    <submittedName>
        <fullName evidence="1">Uncharacterized protein</fullName>
    </submittedName>
</protein>
<name>D2R388_PIRSD</name>